<protein>
    <submittedName>
        <fullName evidence="2">DUF4935 domain-containing protein</fullName>
    </submittedName>
</protein>
<keyword evidence="3" id="KW-1185">Reference proteome</keyword>
<dbReference type="RefSeq" id="WP_119671177.1">
    <property type="nucleotide sequence ID" value="NZ_QXED01000011.1"/>
</dbReference>
<comment type="caution">
    <text evidence="2">The sequence shown here is derived from an EMBL/GenBank/DDBJ whole genome shotgun (WGS) entry which is preliminary data.</text>
</comment>
<dbReference type="EMBL" id="QXED01000011">
    <property type="protein sequence ID" value="RIV18543.1"/>
    <property type="molecule type" value="Genomic_DNA"/>
</dbReference>
<evidence type="ECO:0000259" key="1">
    <source>
        <dbReference type="Pfam" id="PF16289"/>
    </source>
</evidence>
<sequence length="359" mass="42145">MKVTLDTNILVQDFWMDGPHSRVFLNELNIIPATLHISQVVIDETVNKYREFLSEKVEELEKINLDVFRMLKREPSIPSINIEEATREYENFLIEKLKSVKVQILPYPKVEHKDVVKRILERKRPFKKGDSGYRDYLIWETIKQLELWGTEQIVFITNNIKDFGEAGYLSEEFTDKRTRNKNFKIVVTVTKFNDEFILPRLRKMEELKLQLNKGQAQNFNFKQWLDKEFLELLKDAELEEVLVGFPYGVGSVRVSEILMFDDYTINDVSEMESGEKFVHFSIKCQVDASVDIDWSDYINHKEVRDYYGDSEEEFSSSWGRTSERLLVNGFLILDRTNQEVNSVEITLIDGPHGSIEMGI</sequence>
<evidence type="ECO:0000313" key="2">
    <source>
        <dbReference type="EMBL" id="RIV18543.1"/>
    </source>
</evidence>
<dbReference type="OrthoDB" id="7010539at2"/>
<dbReference type="SUPFAM" id="SSF88723">
    <property type="entry name" value="PIN domain-like"/>
    <property type="match status" value="1"/>
</dbReference>
<evidence type="ECO:0000313" key="3">
    <source>
        <dbReference type="Proteomes" id="UP000283523"/>
    </source>
</evidence>
<organism evidence="2 3">
    <name type="scientific">Fibrisoma montanum</name>
    <dbReference type="NCBI Taxonomy" id="2305895"/>
    <lineage>
        <taxon>Bacteria</taxon>
        <taxon>Pseudomonadati</taxon>
        <taxon>Bacteroidota</taxon>
        <taxon>Cytophagia</taxon>
        <taxon>Cytophagales</taxon>
        <taxon>Spirosomataceae</taxon>
        <taxon>Fibrisoma</taxon>
    </lineage>
</organism>
<dbReference type="Pfam" id="PF16289">
    <property type="entry name" value="PIN_12"/>
    <property type="match status" value="1"/>
</dbReference>
<feature type="domain" description="DUF4935" evidence="1">
    <location>
        <begin position="3"/>
        <end position="163"/>
    </location>
</feature>
<proteinExistence type="predicted"/>
<name>A0A418LYV1_9BACT</name>
<dbReference type="InterPro" id="IPR029060">
    <property type="entry name" value="PIN-like_dom_sf"/>
</dbReference>
<gene>
    <name evidence="2" type="ORF">DYU11_28645</name>
</gene>
<accession>A0A418LYV1</accession>
<reference evidence="2 3" key="1">
    <citation type="submission" date="2018-08" db="EMBL/GenBank/DDBJ databases">
        <title>Fibrisoma montanum sp. nov., isolated from Danxia mountain soil.</title>
        <authorList>
            <person name="Huang Y."/>
        </authorList>
    </citation>
    <scope>NUCLEOTIDE SEQUENCE [LARGE SCALE GENOMIC DNA]</scope>
    <source>
        <strain evidence="2 3">HYT19</strain>
    </source>
</reference>
<dbReference type="Proteomes" id="UP000283523">
    <property type="component" value="Unassembled WGS sequence"/>
</dbReference>
<dbReference type="AlphaFoldDB" id="A0A418LYV1"/>
<dbReference type="InterPro" id="IPR032557">
    <property type="entry name" value="DUF4935"/>
</dbReference>